<dbReference type="Proteomes" id="UP000054776">
    <property type="component" value="Unassembled WGS sequence"/>
</dbReference>
<keyword evidence="2" id="KW-1185">Reference proteome</keyword>
<comment type="caution">
    <text evidence="1">The sequence shown here is derived from an EMBL/GenBank/DDBJ whole genome shotgun (WGS) entry which is preliminary data.</text>
</comment>
<dbReference type="OrthoDB" id="10269674at2759"/>
<evidence type="ECO:0000313" key="2">
    <source>
        <dbReference type="Proteomes" id="UP000054776"/>
    </source>
</evidence>
<dbReference type="AlphaFoldDB" id="A0A0V1B9D7"/>
<dbReference type="InParanoid" id="A0A0V1B9D7"/>
<gene>
    <name evidence="1" type="ORF">T01_5720</name>
</gene>
<evidence type="ECO:0000313" key="1">
    <source>
        <dbReference type="EMBL" id="KRY33588.1"/>
    </source>
</evidence>
<proteinExistence type="predicted"/>
<organism evidence="1 2">
    <name type="scientific">Trichinella spiralis</name>
    <name type="common">Trichina worm</name>
    <dbReference type="NCBI Taxonomy" id="6334"/>
    <lineage>
        <taxon>Eukaryota</taxon>
        <taxon>Metazoa</taxon>
        <taxon>Ecdysozoa</taxon>
        <taxon>Nematoda</taxon>
        <taxon>Enoplea</taxon>
        <taxon>Dorylaimia</taxon>
        <taxon>Trichinellida</taxon>
        <taxon>Trichinellidae</taxon>
        <taxon>Trichinella</taxon>
    </lineage>
</organism>
<name>A0A0V1B9D7_TRISP</name>
<reference evidence="1 2" key="1">
    <citation type="submission" date="2015-01" db="EMBL/GenBank/DDBJ databases">
        <title>Evolution of Trichinella species and genotypes.</title>
        <authorList>
            <person name="Korhonen P.K."/>
            <person name="Edoardo P."/>
            <person name="Giuseppe L.R."/>
            <person name="Gasser R.B."/>
        </authorList>
    </citation>
    <scope>NUCLEOTIDE SEQUENCE [LARGE SCALE GENOMIC DNA]</scope>
    <source>
        <strain evidence="1">ISS3</strain>
    </source>
</reference>
<dbReference type="EMBL" id="JYDH01000080">
    <property type="protein sequence ID" value="KRY33588.1"/>
    <property type="molecule type" value="Genomic_DNA"/>
</dbReference>
<accession>A0A0V1B9D7</accession>
<sequence length="83" mass="9775">MPNEVEELLCTTNWRVKIVEALARPPCSATVDKQRYTYMESSLSRQMGNWSKLARRRETTRCLKVTVLSRYLSDFDRPNSPRH</sequence>
<protein>
    <submittedName>
        <fullName evidence="1">Uncharacterized protein</fullName>
    </submittedName>
</protein>